<dbReference type="Pfam" id="PF13412">
    <property type="entry name" value="HTH_24"/>
    <property type="match status" value="1"/>
</dbReference>
<dbReference type="InterPro" id="IPR000485">
    <property type="entry name" value="AsnC-type_HTH_dom"/>
</dbReference>
<dbReference type="InterPro" id="IPR019885">
    <property type="entry name" value="Tscrpt_reg_HTH_AsnC-type_CS"/>
</dbReference>
<dbReference type="PRINTS" id="PR00033">
    <property type="entry name" value="HTHASNC"/>
</dbReference>
<dbReference type="SUPFAM" id="SSF54909">
    <property type="entry name" value="Dimeric alpha+beta barrel"/>
    <property type="match status" value="1"/>
</dbReference>
<evidence type="ECO:0000313" key="5">
    <source>
        <dbReference type="EMBL" id="VAV93336.1"/>
    </source>
</evidence>
<dbReference type="InterPro" id="IPR036388">
    <property type="entry name" value="WH-like_DNA-bd_sf"/>
</dbReference>
<dbReference type="AlphaFoldDB" id="A0A3B0RXR5"/>
<dbReference type="PANTHER" id="PTHR30154">
    <property type="entry name" value="LEUCINE-RESPONSIVE REGULATORY PROTEIN"/>
    <property type="match status" value="1"/>
</dbReference>
<evidence type="ECO:0000256" key="1">
    <source>
        <dbReference type="ARBA" id="ARBA00023015"/>
    </source>
</evidence>
<evidence type="ECO:0000259" key="4">
    <source>
        <dbReference type="PROSITE" id="PS50956"/>
    </source>
</evidence>
<evidence type="ECO:0000256" key="2">
    <source>
        <dbReference type="ARBA" id="ARBA00023125"/>
    </source>
</evidence>
<organism evidence="5">
    <name type="scientific">hydrothermal vent metagenome</name>
    <dbReference type="NCBI Taxonomy" id="652676"/>
    <lineage>
        <taxon>unclassified sequences</taxon>
        <taxon>metagenomes</taxon>
        <taxon>ecological metagenomes</taxon>
    </lineage>
</organism>
<dbReference type="FunFam" id="1.10.10.10:FF:000186">
    <property type="entry name" value="AsnC family transcriptional regulator"/>
    <property type="match status" value="1"/>
</dbReference>
<keyword evidence="2" id="KW-0238">DNA-binding</keyword>
<gene>
    <name evidence="5" type="ORF">MNBD_ALPHA02-1331</name>
</gene>
<dbReference type="GO" id="GO:0005829">
    <property type="term" value="C:cytosol"/>
    <property type="evidence" value="ECO:0007669"/>
    <property type="project" value="TreeGrafter"/>
</dbReference>
<proteinExistence type="predicted"/>
<dbReference type="GO" id="GO:0043565">
    <property type="term" value="F:sequence-specific DNA binding"/>
    <property type="evidence" value="ECO:0007669"/>
    <property type="project" value="InterPro"/>
</dbReference>
<keyword evidence="3" id="KW-0804">Transcription</keyword>
<dbReference type="PROSITE" id="PS50956">
    <property type="entry name" value="HTH_ASNC_2"/>
    <property type="match status" value="1"/>
</dbReference>
<sequence length="152" mass="17515">MDKKDQHIIRELQQNGRLTNNELAERVNLSPSPCLRRVRNLERAGIITGYGAIVDQAAYGLPVTVFIRIRLEHHNKEAVRVFEEHMNRIDEILDCYLMTGGNDYLLRVIIHNLEAYEVFIREKIHQIPSISSIDTSFAYGTVKQNRAFAPVI</sequence>
<dbReference type="InterPro" id="IPR019888">
    <property type="entry name" value="Tscrpt_reg_AsnC-like"/>
</dbReference>
<keyword evidence="1" id="KW-0805">Transcription regulation</keyword>
<dbReference type="SUPFAM" id="SSF46785">
    <property type="entry name" value="Winged helix' DNA-binding domain"/>
    <property type="match status" value="1"/>
</dbReference>
<dbReference type="Gene3D" id="1.10.10.10">
    <property type="entry name" value="Winged helix-like DNA-binding domain superfamily/Winged helix DNA-binding domain"/>
    <property type="match status" value="1"/>
</dbReference>
<dbReference type="SMART" id="SM00344">
    <property type="entry name" value="HTH_ASNC"/>
    <property type="match status" value="1"/>
</dbReference>
<reference evidence="5" key="1">
    <citation type="submission" date="2018-06" db="EMBL/GenBank/DDBJ databases">
        <authorList>
            <person name="Zhirakovskaya E."/>
        </authorList>
    </citation>
    <scope>NUCLEOTIDE SEQUENCE</scope>
</reference>
<dbReference type="EMBL" id="UOED01000081">
    <property type="protein sequence ID" value="VAV93336.1"/>
    <property type="molecule type" value="Genomic_DNA"/>
</dbReference>
<dbReference type="InterPro" id="IPR011991">
    <property type="entry name" value="ArsR-like_HTH"/>
</dbReference>
<dbReference type="Pfam" id="PF01037">
    <property type="entry name" value="AsnC_trans_reg"/>
    <property type="match status" value="1"/>
</dbReference>
<dbReference type="GO" id="GO:0043200">
    <property type="term" value="P:response to amino acid"/>
    <property type="evidence" value="ECO:0007669"/>
    <property type="project" value="TreeGrafter"/>
</dbReference>
<dbReference type="Gene3D" id="3.30.70.920">
    <property type="match status" value="1"/>
</dbReference>
<evidence type="ECO:0000256" key="3">
    <source>
        <dbReference type="ARBA" id="ARBA00023163"/>
    </source>
</evidence>
<dbReference type="InterPro" id="IPR036390">
    <property type="entry name" value="WH_DNA-bd_sf"/>
</dbReference>
<accession>A0A3B0RXR5</accession>
<dbReference type="InterPro" id="IPR011008">
    <property type="entry name" value="Dimeric_a/b-barrel"/>
</dbReference>
<dbReference type="InterPro" id="IPR019887">
    <property type="entry name" value="Tscrpt_reg_AsnC/Lrp_C"/>
</dbReference>
<name>A0A3B0RXR5_9ZZZZ</name>
<feature type="domain" description="HTH asnC-type" evidence="4">
    <location>
        <begin position="1"/>
        <end position="62"/>
    </location>
</feature>
<protein>
    <submittedName>
        <fullName evidence="5">Transcriptional regulator, AsnC family</fullName>
    </submittedName>
</protein>
<dbReference type="CDD" id="cd00090">
    <property type="entry name" value="HTH_ARSR"/>
    <property type="match status" value="1"/>
</dbReference>
<dbReference type="PROSITE" id="PS00519">
    <property type="entry name" value="HTH_ASNC_1"/>
    <property type="match status" value="1"/>
</dbReference>
<dbReference type="PANTHER" id="PTHR30154:SF34">
    <property type="entry name" value="TRANSCRIPTIONAL REGULATOR AZLB"/>
    <property type="match status" value="1"/>
</dbReference>